<dbReference type="NCBIfam" id="TIGR00075">
    <property type="entry name" value="hypD"/>
    <property type="match status" value="1"/>
</dbReference>
<dbReference type="Gene3D" id="6.10.20.100">
    <property type="match status" value="1"/>
</dbReference>
<protein>
    <submittedName>
        <fullName evidence="5">Hydrogenase formation protein HypD</fullName>
    </submittedName>
</protein>
<dbReference type="GO" id="GO:0070025">
    <property type="term" value="F:carbon monoxide binding"/>
    <property type="evidence" value="ECO:0007669"/>
    <property type="project" value="TreeGrafter"/>
</dbReference>
<feature type="compositionally biased region" description="Low complexity" evidence="4">
    <location>
        <begin position="367"/>
        <end position="388"/>
    </location>
</feature>
<dbReference type="RefSeq" id="WP_138047295.1">
    <property type="nucleotide sequence ID" value="NZ_VBZC01000027.1"/>
</dbReference>
<dbReference type="EMBL" id="VBZC01000027">
    <property type="protein sequence ID" value="TLS43697.1"/>
    <property type="molecule type" value="Genomic_DNA"/>
</dbReference>
<sequence length="414" mass="45074">MKYIDEFQDPGLAARLIDEIRATATRPWALMEVCGGQTHTIIRHGIDQLLPEEVELIHGPGCPVCVTPLEVIDKALEIASQPGVIFCSFGDMLRVPGTGRDLFQVRGEGGDVRVVYSPLDALRIAEQNPDREVVFFGIGFETTAPPNAMTVYQARRQRIRNFSMLVSHVRVPPAIEAIMRSPDCRVQAFLAAGHVCSVMGTGEYPELAERFRVPIVVTGFEPLDILEGVRRTVLQLERGEHTVDNAYPRAVRSEGNPAARAMLDDVFEVTDRAWRGIGVIPGSGWRLSERYRDYDAEHRFQVDGITTREPAACRSGEVLQGLLKPHECEAFGTTCTPRSPLGATMVSSEGACAAYYLYRRLDLTAQTPAPAPQNRAPARPPSAETASPPASPSPSPSPSAASCQSPSLEGSSVV</sequence>
<feature type="region of interest" description="Disordered" evidence="4">
    <location>
        <begin position="367"/>
        <end position="414"/>
    </location>
</feature>
<keyword evidence="2" id="KW-0479">Metal-binding</keyword>
<dbReference type="PIRSF" id="PIRSF005622">
    <property type="entry name" value="Hydrgn_mat_hypD"/>
    <property type="match status" value="1"/>
</dbReference>
<gene>
    <name evidence="5" type="primary">hypD</name>
    <name evidence="5" type="ORF">FE633_24265</name>
</gene>
<dbReference type="AlphaFoldDB" id="A0A5R9FIP5"/>
<evidence type="ECO:0000256" key="4">
    <source>
        <dbReference type="SAM" id="MobiDB-lite"/>
    </source>
</evidence>
<dbReference type="InterPro" id="IPR002780">
    <property type="entry name" value="Hyd_form_HypD"/>
</dbReference>
<comment type="similarity">
    <text evidence="1">Belongs to the HypD family.</text>
</comment>
<evidence type="ECO:0000256" key="3">
    <source>
        <dbReference type="ARBA" id="ARBA00023004"/>
    </source>
</evidence>
<dbReference type="Gene3D" id="3.40.50.11740">
    <property type="entry name" value="HypD, alpha/beta domain 2"/>
    <property type="match status" value="2"/>
</dbReference>
<reference evidence="5 6" key="1">
    <citation type="submission" date="2019-05" db="EMBL/GenBank/DDBJ databases">
        <title>Streptomyces sp. NEAU-C151, a novel actinomycete isolated from soil.</title>
        <authorList>
            <person name="Han L."/>
            <person name="Jiang H."/>
        </authorList>
    </citation>
    <scope>NUCLEOTIDE SEQUENCE [LARGE SCALE GENOMIC DNA]</scope>
    <source>
        <strain evidence="5 6">NEAU-C151</strain>
    </source>
</reference>
<keyword evidence="3" id="KW-0408">Iron</keyword>
<dbReference type="PANTHER" id="PTHR30149:SF0">
    <property type="entry name" value="HYDROGENASE MATURATION FACTOR HYPD"/>
    <property type="match status" value="1"/>
</dbReference>
<dbReference type="Proteomes" id="UP000305906">
    <property type="component" value="Unassembled WGS sequence"/>
</dbReference>
<dbReference type="GO" id="GO:0051539">
    <property type="term" value="F:4 iron, 4 sulfur cluster binding"/>
    <property type="evidence" value="ECO:0007669"/>
    <property type="project" value="TreeGrafter"/>
</dbReference>
<dbReference type="PANTHER" id="PTHR30149">
    <property type="entry name" value="HYDROGENASE PROTEIN ASSEMBLY PROTEIN HYPD"/>
    <property type="match status" value="1"/>
</dbReference>
<name>A0A5R9FIP5_9ACTN</name>
<feature type="compositionally biased region" description="Low complexity" evidence="4">
    <location>
        <begin position="398"/>
        <end position="407"/>
    </location>
</feature>
<keyword evidence="6" id="KW-1185">Reference proteome</keyword>
<dbReference type="GO" id="GO:0051604">
    <property type="term" value="P:protein maturation"/>
    <property type="evidence" value="ECO:0007669"/>
    <property type="project" value="TreeGrafter"/>
</dbReference>
<dbReference type="Pfam" id="PF01924">
    <property type="entry name" value="HypD"/>
    <property type="match status" value="1"/>
</dbReference>
<evidence type="ECO:0000256" key="2">
    <source>
        <dbReference type="ARBA" id="ARBA00022723"/>
    </source>
</evidence>
<evidence type="ECO:0000313" key="5">
    <source>
        <dbReference type="EMBL" id="TLS43697.1"/>
    </source>
</evidence>
<dbReference type="GO" id="GO:0005506">
    <property type="term" value="F:iron ion binding"/>
    <property type="evidence" value="ECO:0007669"/>
    <property type="project" value="TreeGrafter"/>
</dbReference>
<dbReference type="InterPro" id="IPR042244">
    <property type="entry name" value="HypD_2_sf"/>
</dbReference>
<dbReference type="InterPro" id="IPR042243">
    <property type="entry name" value="HypD_1"/>
</dbReference>
<accession>A0A5R9FIP5</accession>
<comment type="caution">
    <text evidence="5">The sequence shown here is derived from an EMBL/GenBank/DDBJ whole genome shotgun (WGS) entry which is preliminary data.</text>
</comment>
<organism evidence="5 6">
    <name type="scientific">Streptomyces montanus</name>
    <dbReference type="NCBI Taxonomy" id="2580423"/>
    <lineage>
        <taxon>Bacteria</taxon>
        <taxon>Bacillati</taxon>
        <taxon>Actinomycetota</taxon>
        <taxon>Actinomycetes</taxon>
        <taxon>Kitasatosporales</taxon>
        <taxon>Streptomycetaceae</taxon>
        <taxon>Streptomyces</taxon>
    </lineage>
</organism>
<evidence type="ECO:0000256" key="1">
    <source>
        <dbReference type="ARBA" id="ARBA00007888"/>
    </source>
</evidence>
<evidence type="ECO:0000313" key="6">
    <source>
        <dbReference type="Proteomes" id="UP000305906"/>
    </source>
</evidence>
<proteinExistence type="inferred from homology"/>